<dbReference type="RefSeq" id="WP_037335908.1">
    <property type="nucleotide sequence ID" value="NZ_APNK01000007.1"/>
</dbReference>
<dbReference type="STRING" id="1304275.C41B8_06812"/>
<evidence type="ECO:0000256" key="1">
    <source>
        <dbReference type="ARBA" id="ARBA00022801"/>
    </source>
</evidence>
<evidence type="ECO:0000259" key="3">
    <source>
        <dbReference type="PROSITE" id="PS50263"/>
    </source>
</evidence>
<reference evidence="4 5" key="1">
    <citation type="submission" date="2013-03" db="EMBL/GenBank/DDBJ databases">
        <title>Salinisphaera hydrothermalis C41B8 Genome Sequencing.</title>
        <authorList>
            <person name="Li C."/>
            <person name="Lai Q."/>
            <person name="Shao Z."/>
        </authorList>
    </citation>
    <scope>NUCLEOTIDE SEQUENCE [LARGE SCALE GENOMIC DNA]</scope>
    <source>
        <strain evidence="4 5">C41B8</strain>
    </source>
</reference>
<organism evidence="4 5">
    <name type="scientific">Salinisphaera hydrothermalis (strain C41B8)</name>
    <dbReference type="NCBI Taxonomy" id="1304275"/>
    <lineage>
        <taxon>Bacteria</taxon>
        <taxon>Pseudomonadati</taxon>
        <taxon>Pseudomonadota</taxon>
        <taxon>Gammaproteobacteria</taxon>
        <taxon>Salinisphaerales</taxon>
        <taxon>Salinisphaeraceae</taxon>
        <taxon>Salinisphaera</taxon>
    </lineage>
</organism>
<gene>
    <name evidence="4" type="ORF">C41B8_06812</name>
</gene>
<dbReference type="GO" id="GO:0033388">
    <property type="term" value="P:putrescine biosynthetic process from arginine"/>
    <property type="evidence" value="ECO:0007669"/>
    <property type="project" value="TreeGrafter"/>
</dbReference>
<dbReference type="PATRIC" id="fig|1304275.5.peg.1393"/>
<dbReference type="SUPFAM" id="SSF56317">
    <property type="entry name" value="Carbon-nitrogen hydrolase"/>
    <property type="match status" value="1"/>
</dbReference>
<dbReference type="EMBL" id="APNK01000007">
    <property type="protein sequence ID" value="KEZ77985.1"/>
    <property type="molecule type" value="Genomic_DNA"/>
</dbReference>
<dbReference type="PANTHER" id="PTHR43674:SF2">
    <property type="entry name" value="BETA-UREIDOPROPIONASE"/>
    <property type="match status" value="1"/>
</dbReference>
<dbReference type="OrthoDB" id="9803803at2"/>
<feature type="region of interest" description="Disordered" evidence="2">
    <location>
        <begin position="306"/>
        <end position="327"/>
    </location>
</feature>
<dbReference type="AlphaFoldDB" id="A0A084IMQ1"/>
<dbReference type="InterPro" id="IPR036526">
    <property type="entry name" value="C-N_Hydrolase_sf"/>
</dbReference>
<sequence length="327" mass="35513">MQLIENTHPPASLSRAEASERAPLRVALIQHAWQPDRDALVAHLDAAIGQAAEAGAKAVFLPEITLLRYPADQRATGTAADGAEDLKTGPTMTFARAAAKRYGIAVHASLYQRDDGADGLGLNTAILISPEGELIGETHKLHIPVTEGYFEHTYFRQGPADNPYPVYRHAALDNAAIGLPTCWDEWFPEVARAYSLGGAEILAYPSAIGSEPDFPDFDTQPLWQHVIVGNGIASGTFMIVPNRIGNEGRITFYGGSFISDPYGRVLVQAPRDAEAILVTDLDLDQRRDWLTLFPFLATRRPDTYGALTAPVDPDRPLGGTPEAHDHE</sequence>
<keyword evidence="1" id="KW-0378">Hydrolase</keyword>
<evidence type="ECO:0000256" key="2">
    <source>
        <dbReference type="SAM" id="MobiDB-lite"/>
    </source>
</evidence>
<keyword evidence="5" id="KW-1185">Reference proteome</keyword>
<feature type="domain" description="CN hydrolase" evidence="3">
    <location>
        <begin position="24"/>
        <end position="283"/>
    </location>
</feature>
<dbReference type="Gene3D" id="3.60.110.10">
    <property type="entry name" value="Carbon-nitrogen hydrolase"/>
    <property type="match status" value="1"/>
</dbReference>
<dbReference type="InterPro" id="IPR050345">
    <property type="entry name" value="Aliph_Amidase/BUP"/>
</dbReference>
<dbReference type="Pfam" id="PF00795">
    <property type="entry name" value="CN_hydrolase"/>
    <property type="match status" value="1"/>
</dbReference>
<accession>A0A084IMQ1</accession>
<evidence type="ECO:0000313" key="5">
    <source>
        <dbReference type="Proteomes" id="UP000028302"/>
    </source>
</evidence>
<dbReference type="Proteomes" id="UP000028302">
    <property type="component" value="Unassembled WGS sequence"/>
</dbReference>
<protein>
    <submittedName>
        <fullName evidence="4">Aliphatic amidase</fullName>
    </submittedName>
</protein>
<comment type="caution">
    <text evidence="4">The sequence shown here is derived from an EMBL/GenBank/DDBJ whole genome shotgun (WGS) entry which is preliminary data.</text>
</comment>
<dbReference type="PANTHER" id="PTHR43674">
    <property type="entry name" value="NITRILASE C965.09-RELATED"/>
    <property type="match status" value="1"/>
</dbReference>
<dbReference type="eggNOG" id="COG0388">
    <property type="taxonomic scope" value="Bacteria"/>
</dbReference>
<dbReference type="PROSITE" id="PS50263">
    <property type="entry name" value="CN_HYDROLASE"/>
    <property type="match status" value="1"/>
</dbReference>
<name>A0A084IMQ1_SALHC</name>
<dbReference type="InterPro" id="IPR003010">
    <property type="entry name" value="C-N_Hydrolase"/>
</dbReference>
<dbReference type="GO" id="GO:0050126">
    <property type="term" value="F:N-carbamoylputrescine amidase activity"/>
    <property type="evidence" value="ECO:0007669"/>
    <property type="project" value="TreeGrafter"/>
</dbReference>
<evidence type="ECO:0000313" key="4">
    <source>
        <dbReference type="EMBL" id="KEZ77985.1"/>
    </source>
</evidence>
<proteinExistence type="predicted"/>